<dbReference type="InterPro" id="IPR001818">
    <property type="entry name" value="Pept_M10_metallopeptidase"/>
</dbReference>
<keyword evidence="4" id="KW-0378">Hydrolase</keyword>
<dbReference type="InterPro" id="IPR024079">
    <property type="entry name" value="MetalloPept_cat_dom_sf"/>
</dbReference>
<proteinExistence type="inferred from homology"/>
<keyword evidence="12" id="KW-1185">Reference proteome</keyword>
<keyword evidence="6" id="KW-0106">Calcium</keyword>
<dbReference type="InterPro" id="IPR018486">
    <property type="entry name" value="Hemopexin_CS"/>
</dbReference>
<organism evidence="11 12">
    <name type="scientific">Aedes albopictus</name>
    <name type="common">Asian tiger mosquito</name>
    <name type="synonym">Stegomyia albopicta</name>
    <dbReference type="NCBI Taxonomy" id="7160"/>
    <lineage>
        <taxon>Eukaryota</taxon>
        <taxon>Metazoa</taxon>
        <taxon>Ecdysozoa</taxon>
        <taxon>Arthropoda</taxon>
        <taxon>Hexapoda</taxon>
        <taxon>Insecta</taxon>
        <taxon>Pterygota</taxon>
        <taxon>Neoptera</taxon>
        <taxon>Endopterygota</taxon>
        <taxon>Diptera</taxon>
        <taxon>Nematocera</taxon>
        <taxon>Culicoidea</taxon>
        <taxon>Culicidae</taxon>
        <taxon>Culicinae</taxon>
        <taxon>Aedini</taxon>
        <taxon>Aedes</taxon>
        <taxon>Stegomyia</taxon>
    </lineage>
</organism>
<dbReference type="InterPro" id="IPR036375">
    <property type="entry name" value="Hemopexin-like_dom_sf"/>
</dbReference>
<keyword evidence="7" id="KW-0482">Metalloprotease</keyword>
<dbReference type="PROSITE" id="PS51642">
    <property type="entry name" value="HEMOPEXIN_2"/>
    <property type="match status" value="1"/>
</dbReference>
<evidence type="ECO:0000256" key="2">
    <source>
        <dbReference type="ARBA" id="ARBA00022670"/>
    </source>
</evidence>
<feature type="signal peptide" evidence="9">
    <location>
        <begin position="1"/>
        <end position="25"/>
    </location>
</feature>
<evidence type="ECO:0000256" key="9">
    <source>
        <dbReference type="SAM" id="SignalP"/>
    </source>
</evidence>
<dbReference type="PANTHER" id="PTHR10201:SF323">
    <property type="entry name" value="MATRIX METALLOPROTEINASE-21"/>
    <property type="match status" value="1"/>
</dbReference>
<evidence type="ECO:0000256" key="3">
    <source>
        <dbReference type="ARBA" id="ARBA00022723"/>
    </source>
</evidence>
<keyword evidence="9" id="KW-0732">Signal</keyword>
<dbReference type="EnsemblMetazoa" id="AALFPA23_017096.R24944">
    <property type="protein sequence ID" value="AALFPA23_017096.P24944"/>
    <property type="gene ID" value="AALFPA23_017096"/>
</dbReference>
<evidence type="ECO:0000256" key="7">
    <source>
        <dbReference type="ARBA" id="ARBA00023049"/>
    </source>
</evidence>
<evidence type="ECO:0000256" key="5">
    <source>
        <dbReference type="ARBA" id="ARBA00022833"/>
    </source>
</evidence>
<dbReference type="Proteomes" id="UP000069940">
    <property type="component" value="Unassembled WGS sequence"/>
</dbReference>
<protein>
    <recommendedName>
        <fullName evidence="10">Peptidase metallopeptidase domain-containing protein</fullName>
    </recommendedName>
</protein>
<evidence type="ECO:0000313" key="12">
    <source>
        <dbReference type="Proteomes" id="UP000069940"/>
    </source>
</evidence>
<dbReference type="GeneID" id="109410843"/>
<dbReference type="PROSITE" id="PS00024">
    <property type="entry name" value="HEMOPEXIN"/>
    <property type="match status" value="1"/>
</dbReference>
<evidence type="ECO:0000259" key="10">
    <source>
        <dbReference type="SMART" id="SM00235"/>
    </source>
</evidence>
<feature type="repeat" description="Hemopexin" evidence="8">
    <location>
        <begin position="339"/>
        <end position="383"/>
    </location>
</feature>
<dbReference type="SMART" id="SM00120">
    <property type="entry name" value="HX"/>
    <property type="match status" value="3"/>
</dbReference>
<keyword evidence="3" id="KW-0479">Metal-binding</keyword>
<dbReference type="SUPFAM" id="SSF55486">
    <property type="entry name" value="Metalloproteases ('zincins'), catalytic domain"/>
    <property type="match status" value="1"/>
</dbReference>
<dbReference type="PIRSF" id="PIRSF001191">
    <property type="entry name" value="Peptidase_M10A_matrix"/>
    <property type="match status" value="1"/>
</dbReference>
<dbReference type="InterPro" id="IPR018487">
    <property type="entry name" value="Hemopexin-like_repeat"/>
</dbReference>
<dbReference type="Gene3D" id="2.110.10.10">
    <property type="entry name" value="Hemopexin-like domain"/>
    <property type="match status" value="1"/>
</dbReference>
<reference evidence="12" key="1">
    <citation type="journal article" date="2015" name="Proc. Natl. Acad. Sci. U.S.A.">
        <title>Genome sequence of the Asian Tiger mosquito, Aedes albopictus, reveals insights into its biology, genetics, and evolution.</title>
        <authorList>
            <person name="Chen X.G."/>
            <person name="Jiang X."/>
            <person name="Gu J."/>
            <person name="Xu M."/>
            <person name="Wu Y."/>
            <person name="Deng Y."/>
            <person name="Zhang C."/>
            <person name="Bonizzoni M."/>
            <person name="Dermauw W."/>
            <person name="Vontas J."/>
            <person name="Armbruster P."/>
            <person name="Huang X."/>
            <person name="Yang Y."/>
            <person name="Zhang H."/>
            <person name="He W."/>
            <person name="Peng H."/>
            <person name="Liu Y."/>
            <person name="Wu K."/>
            <person name="Chen J."/>
            <person name="Lirakis M."/>
            <person name="Topalis P."/>
            <person name="Van Leeuwen T."/>
            <person name="Hall A.B."/>
            <person name="Jiang X."/>
            <person name="Thorpe C."/>
            <person name="Mueller R.L."/>
            <person name="Sun C."/>
            <person name="Waterhouse R.M."/>
            <person name="Yan G."/>
            <person name="Tu Z.J."/>
            <person name="Fang X."/>
            <person name="James A.A."/>
        </authorList>
    </citation>
    <scope>NUCLEOTIDE SEQUENCE [LARGE SCALE GENOMIC DNA]</scope>
    <source>
        <strain evidence="12">Foshan</strain>
    </source>
</reference>
<dbReference type="PANTHER" id="PTHR10201">
    <property type="entry name" value="MATRIX METALLOPROTEINASE"/>
    <property type="match status" value="1"/>
</dbReference>
<reference evidence="11" key="2">
    <citation type="submission" date="2025-05" db="UniProtKB">
        <authorList>
            <consortium name="EnsemblMetazoa"/>
        </authorList>
    </citation>
    <scope>IDENTIFICATION</scope>
    <source>
        <strain evidence="11">Foshan</strain>
    </source>
</reference>
<accession>A0ABM1ZC51</accession>
<dbReference type="InterPro" id="IPR036365">
    <property type="entry name" value="PGBD-like_sf"/>
</dbReference>
<feature type="domain" description="Peptidase metallopeptidase" evidence="10">
    <location>
        <begin position="126"/>
        <end position="281"/>
    </location>
</feature>
<dbReference type="SMART" id="SM00235">
    <property type="entry name" value="ZnMc"/>
    <property type="match status" value="1"/>
</dbReference>
<evidence type="ECO:0000256" key="4">
    <source>
        <dbReference type="ARBA" id="ARBA00022801"/>
    </source>
</evidence>
<dbReference type="SUPFAM" id="SSF50923">
    <property type="entry name" value="Hemopexin-like domain"/>
    <property type="match status" value="1"/>
</dbReference>
<comment type="similarity">
    <text evidence="1">Belongs to the peptidase M10A family.</text>
</comment>
<evidence type="ECO:0000313" key="11">
    <source>
        <dbReference type="EnsemblMetazoa" id="AALFPA23_017096.P24944"/>
    </source>
</evidence>
<dbReference type="Pfam" id="PF00045">
    <property type="entry name" value="Hemopexin"/>
    <property type="match status" value="1"/>
</dbReference>
<dbReference type="InterPro" id="IPR021190">
    <property type="entry name" value="Pept_M10A"/>
</dbReference>
<dbReference type="SUPFAM" id="SSF47090">
    <property type="entry name" value="PGBD-like"/>
    <property type="match status" value="1"/>
</dbReference>
<name>A0ABM1ZC51_AEDAL</name>
<dbReference type="Gene3D" id="3.40.390.10">
    <property type="entry name" value="Collagenase (Catalytic Domain)"/>
    <property type="match status" value="1"/>
</dbReference>
<sequence>MAQHQLNFLRTWCLVSALFHVLTMCSELDDAIELFAQTLGSSEPEENNPALPVKVPDLTESDAEEILDQLGFDAIANTREPGGVRNKLSQFQKLYGLQESGELCNSTKILLKIPRCGVSDVAALGEDFKWDKSFLTYYVRNFPMNVASSSVRQLLQNAFNQWSAVTNLDFIESENHDADIEIIFGGRVHPHRWESCATELGSGILAHAFFPTTGAIHFNTQFFFGSRNEDDFFNTAMHEIGHALGLDHSVNPASIMYPTLVARYSEIPQIDAEKIQLKYGKRDHRSTTFIPKFCNLDKYDAVLYDNSGKLSFISGKYLYLSMTSDKPPISLGEQWPGAPDRLDTAVTIGSHTYLFRDDQVWAFVADKLELGYPRPIRRTFPGLPRHLDAIVHFGSKYLFGFKNEHFWRYNVAQKMVDHSGEVRDFGVSGQIDASVYDEQRNEIIFFKKDLKYVYNCDTLKTTADYSRMDGC</sequence>
<dbReference type="InterPro" id="IPR006026">
    <property type="entry name" value="Peptidase_Metallo"/>
</dbReference>
<evidence type="ECO:0000256" key="6">
    <source>
        <dbReference type="ARBA" id="ARBA00022837"/>
    </source>
</evidence>
<keyword evidence="5" id="KW-0862">Zinc</keyword>
<feature type="chain" id="PRO_5046254474" description="Peptidase metallopeptidase domain-containing protein" evidence="9">
    <location>
        <begin position="26"/>
        <end position="471"/>
    </location>
</feature>
<dbReference type="Pfam" id="PF00413">
    <property type="entry name" value="Peptidase_M10"/>
    <property type="match status" value="1"/>
</dbReference>
<evidence type="ECO:0000256" key="8">
    <source>
        <dbReference type="PROSITE-ProRule" id="PRU01011"/>
    </source>
</evidence>
<dbReference type="RefSeq" id="XP_019539921.3">
    <property type="nucleotide sequence ID" value="XM_019684376.4"/>
</dbReference>
<dbReference type="PRINTS" id="PR00138">
    <property type="entry name" value="MATRIXIN"/>
</dbReference>
<keyword evidence="2" id="KW-0645">Protease</keyword>
<evidence type="ECO:0000256" key="1">
    <source>
        <dbReference type="ARBA" id="ARBA00010370"/>
    </source>
</evidence>